<evidence type="ECO:0000313" key="3">
    <source>
        <dbReference type="WBParaSite" id="TREG1_29210.1"/>
    </source>
</evidence>
<protein>
    <submittedName>
        <fullName evidence="3">Uncharacterized protein</fullName>
    </submittedName>
</protein>
<reference evidence="3" key="2">
    <citation type="submission" date="2023-11" db="UniProtKB">
        <authorList>
            <consortium name="WormBaseParasite"/>
        </authorList>
    </citation>
    <scope>IDENTIFICATION</scope>
</reference>
<keyword evidence="2" id="KW-1185">Reference proteome</keyword>
<dbReference type="Proteomes" id="UP000050795">
    <property type="component" value="Unassembled WGS sequence"/>
</dbReference>
<organism evidence="2 3">
    <name type="scientific">Trichobilharzia regenti</name>
    <name type="common">Nasal bird schistosome</name>
    <dbReference type="NCBI Taxonomy" id="157069"/>
    <lineage>
        <taxon>Eukaryota</taxon>
        <taxon>Metazoa</taxon>
        <taxon>Spiralia</taxon>
        <taxon>Lophotrochozoa</taxon>
        <taxon>Platyhelminthes</taxon>
        <taxon>Trematoda</taxon>
        <taxon>Digenea</taxon>
        <taxon>Strigeidida</taxon>
        <taxon>Schistosomatoidea</taxon>
        <taxon>Schistosomatidae</taxon>
        <taxon>Trichobilharzia</taxon>
    </lineage>
</organism>
<feature type="region of interest" description="Disordered" evidence="1">
    <location>
        <begin position="458"/>
        <end position="478"/>
    </location>
</feature>
<proteinExistence type="predicted"/>
<evidence type="ECO:0000256" key="1">
    <source>
        <dbReference type="SAM" id="MobiDB-lite"/>
    </source>
</evidence>
<accession>A0AA85JJU6</accession>
<dbReference type="WBParaSite" id="TREG1_29210.1">
    <property type="protein sequence ID" value="TREG1_29210.1"/>
    <property type="gene ID" value="TREG1_29210"/>
</dbReference>
<feature type="compositionally biased region" description="Polar residues" evidence="1">
    <location>
        <begin position="57"/>
        <end position="69"/>
    </location>
</feature>
<dbReference type="AlphaFoldDB" id="A0AA85JJU6"/>
<feature type="compositionally biased region" description="Low complexity" evidence="1">
    <location>
        <begin position="466"/>
        <end position="477"/>
    </location>
</feature>
<reference evidence="2" key="1">
    <citation type="submission" date="2022-06" db="EMBL/GenBank/DDBJ databases">
        <authorList>
            <person name="Berger JAMES D."/>
            <person name="Berger JAMES D."/>
        </authorList>
    </citation>
    <scope>NUCLEOTIDE SEQUENCE [LARGE SCALE GENOMIC DNA]</scope>
</reference>
<feature type="region of interest" description="Disordered" evidence="1">
    <location>
        <begin position="48"/>
        <end position="69"/>
    </location>
</feature>
<name>A0AA85JJU6_TRIRE</name>
<evidence type="ECO:0000313" key="2">
    <source>
        <dbReference type="Proteomes" id="UP000050795"/>
    </source>
</evidence>
<sequence length="586" mass="65912">MDETDSRNNSLFQNSEFVIYEIIHDLDASESIIRQCFRATSIPYDATTTSTTTTTTVGDSHNGSKSKHSLSNTYPTNVFVLRENRRINLQAILESTHPTEGLGSRITSYTYCPFISTQARDSSWRLPTLIIDQTPLMFCVPVSSGGGDKISDRCRWWSIICLRIKMIFKESCGTDDHAYRVSLHPQVHTSVASSSASPSTSPKLPIIMDSWLSPEIFVRRKKKTKRGSDVSIEETLSLNVFAYTSRDIFLSSIQDNVTHMEEDTIDGDKTLRIHLFLRIADSLKKTSILLHLFNQLTVSLKDFTLDAYSLNNYYLTLLETSMTNTSFPMLSSAIYPFCKMWTITNLIGTDAKKSDRNPLALMITDPHLSISHILEAKLNQFCTWNVYRLKQQIVYFITNDPFTGLCLCVNNNSAAASVTTFIAICSSSQELLNLFSEIVFFPNSVSDFQFVAYEKHSSSSSKSDDVNNNNNNTNNSNAKPILDAVNTLINETECLLNCIAELVESTLHKSIPQLSNYLSCGYNNTLNMVHKSAEWRSVVRKASRLPVNIPGENDSDNDNVSVMNNSIRYSELHCQTDDSIQRLCLS</sequence>